<dbReference type="GO" id="GO:0005524">
    <property type="term" value="F:ATP binding"/>
    <property type="evidence" value="ECO:0007669"/>
    <property type="project" value="UniProtKB-KW"/>
</dbReference>
<dbReference type="PANTHER" id="PTHR10887:SF488">
    <property type="entry name" value="P-LOOP CONTAINING NUCLEOSIDE TRIPHOSPHATE HYDROLASE SUPERFAMILY PROTEIN"/>
    <property type="match status" value="1"/>
</dbReference>
<evidence type="ECO:0000256" key="2">
    <source>
        <dbReference type="ARBA" id="ARBA00022801"/>
    </source>
</evidence>
<keyword evidence="2" id="KW-0378">Hydrolase</keyword>
<dbReference type="FunFam" id="3.40.50.300:FF:000326">
    <property type="entry name" value="P-loop containing nucleoside triphosphate hydrolase"/>
    <property type="match status" value="1"/>
</dbReference>
<reference evidence="7" key="1">
    <citation type="journal article" date="2018" name="DNA Res.">
        <title>Multiple hybrid de novo genome assembly of finger millet, an orphan allotetraploid crop.</title>
        <authorList>
            <person name="Hatakeyama M."/>
            <person name="Aluri S."/>
            <person name="Balachadran M.T."/>
            <person name="Sivarajan S.R."/>
            <person name="Patrignani A."/>
            <person name="Gruter S."/>
            <person name="Poveda L."/>
            <person name="Shimizu-Inatsugi R."/>
            <person name="Baeten J."/>
            <person name="Francoijs K.J."/>
            <person name="Nataraja K.N."/>
            <person name="Reddy Y.A.N."/>
            <person name="Phadnis S."/>
            <person name="Ravikumar R.L."/>
            <person name="Schlapbach R."/>
            <person name="Sreeman S.M."/>
            <person name="Shimizu K.K."/>
        </authorList>
    </citation>
    <scope>NUCLEOTIDE SEQUENCE</scope>
</reference>
<dbReference type="GO" id="GO:0016787">
    <property type="term" value="F:hydrolase activity"/>
    <property type="evidence" value="ECO:0007669"/>
    <property type="project" value="UniProtKB-KW"/>
</dbReference>
<dbReference type="Pfam" id="PF13086">
    <property type="entry name" value="AAA_11"/>
    <property type="match status" value="1"/>
</dbReference>
<dbReference type="CDD" id="cd18808">
    <property type="entry name" value="SF1_C_Upf1"/>
    <property type="match status" value="1"/>
</dbReference>
<reference evidence="7" key="2">
    <citation type="submission" date="2021-12" db="EMBL/GenBank/DDBJ databases">
        <title>Resequencing data analysis of finger millet.</title>
        <authorList>
            <person name="Hatakeyama M."/>
            <person name="Aluri S."/>
            <person name="Balachadran M.T."/>
            <person name="Sivarajan S.R."/>
            <person name="Poveda L."/>
            <person name="Shimizu-Inatsugi R."/>
            <person name="Schlapbach R."/>
            <person name="Sreeman S.M."/>
            <person name="Shimizu K.K."/>
        </authorList>
    </citation>
    <scope>NUCLEOTIDE SEQUENCE</scope>
</reference>
<dbReference type="EMBL" id="BQKI01000079">
    <property type="protein sequence ID" value="GJN26635.1"/>
    <property type="molecule type" value="Genomic_DNA"/>
</dbReference>
<dbReference type="GO" id="GO:0005694">
    <property type="term" value="C:chromosome"/>
    <property type="evidence" value="ECO:0007669"/>
    <property type="project" value="UniProtKB-ARBA"/>
</dbReference>
<keyword evidence="4" id="KW-0067">ATP-binding</keyword>
<evidence type="ECO:0000313" key="7">
    <source>
        <dbReference type="EMBL" id="GJN26635.1"/>
    </source>
</evidence>
<dbReference type="Gene3D" id="3.40.50.300">
    <property type="entry name" value="P-loop containing nucleotide triphosphate hydrolases"/>
    <property type="match status" value="2"/>
</dbReference>
<evidence type="ECO:0000259" key="6">
    <source>
        <dbReference type="Pfam" id="PF13087"/>
    </source>
</evidence>
<keyword evidence="1" id="KW-0547">Nucleotide-binding</keyword>
<dbReference type="AlphaFoldDB" id="A0AAV5EWN3"/>
<sequence>MSYGKLTGQKRRREEEVGSFHDVARYYLTRIAKNDGRFALSYLDKLVFSWSIEDVFNRNLFRHEQVKRIPDTFTSFGSYLNSFAWPLIEEVHTDIFSSLDGYAHASFIKVIKVGNLDTQKSIFGFEVAKPVKDGKSRGTYEPAEQDIIVVSATKPTHVSDLTQNSASFVLGLVLKSGAEDGFFPNWCVVHLSSAISVEGQRALACAPTNTAVLEVATRLVKLVVDSSDGCVFLNDIVLFGNKKKMKIDDDNDLSKVYLDSRAQRLLPCFYAMHRGETFKHYLKDDYNKLFEELCGCISVLYKDHPRNPNREQSFQCMMEVLELVKLHHALINACNGGDVWSNELVESKIDDDVNPALWPSQLASIRVISCNKSKFRSARSLCVQELKFLTRNFKLTNFYDARSVQLYLLPRMRCIICTVSSSFKLYDIPSGMYSPGNHLLIIDEAAQLKECETLIPLQLPGIRHAVFIGDEYQLPSLVKSKISDSVNFGRSVFGRLSSLGFCKHLLDTQYRMHPEISRFPVSTFYDGKIFDGPNVTNMNYGKRFLSRKLFGPYSFINVDGGHETTEKHGRSLKNTIEIAAIVLIVQRLFKETVSTGSKLSVGIVSPYNTQVRAIQEKIGKSYNTYDGFSVKVKSVDGFQGSEEDIIIISTVRSNGVGSVGFLTNLQRTNVALTRAKHCLWIVRNGITLSISNSVWRKIVKDAQDRGCFFYANVDRYLSNAIVKAIVELGAAEDSAKVEANK</sequence>
<evidence type="ECO:0000256" key="4">
    <source>
        <dbReference type="ARBA" id="ARBA00022840"/>
    </source>
</evidence>
<dbReference type="InterPro" id="IPR041677">
    <property type="entry name" value="DNA2/NAM7_AAA_11"/>
</dbReference>
<name>A0AAV5EWN3_ELECO</name>
<dbReference type="Proteomes" id="UP001054889">
    <property type="component" value="Unassembled WGS sequence"/>
</dbReference>
<dbReference type="InterPro" id="IPR047187">
    <property type="entry name" value="SF1_C_Upf1"/>
</dbReference>
<organism evidence="7 8">
    <name type="scientific">Eleusine coracana subsp. coracana</name>
    <dbReference type="NCBI Taxonomy" id="191504"/>
    <lineage>
        <taxon>Eukaryota</taxon>
        <taxon>Viridiplantae</taxon>
        <taxon>Streptophyta</taxon>
        <taxon>Embryophyta</taxon>
        <taxon>Tracheophyta</taxon>
        <taxon>Spermatophyta</taxon>
        <taxon>Magnoliopsida</taxon>
        <taxon>Liliopsida</taxon>
        <taxon>Poales</taxon>
        <taxon>Poaceae</taxon>
        <taxon>PACMAD clade</taxon>
        <taxon>Chloridoideae</taxon>
        <taxon>Cynodonteae</taxon>
        <taxon>Eleusininae</taxon>
        <taxon>Eleusine</taxon>
    </lineage>
</organism>
<dbReference type="Pfam" id="PF13087">
    <property type="entry name" value="AAA_12"/>
    <property type="match status" value="1"/>
</dbReference>
<feature type="domain" description="DNA2/NAM7 helicase-like C-terminal" evidence="6">
    <location>
        <begin position="489"/>
        <end position="683"/>
    </location>
</feature>
<dbReference type="SUPFAM" id="SSF52540">
    <property type="entry name" value="P-loop containing nucleoside triphosphate hydrolases"/>
    <property type="match status" value="1"/>
</dbReference>
<evidence type="ECO:0000313" key="8">
    <source>
        <dbReference type="Proteomes" id="UP001054889"/>
    </source>
</evidence>
<accession>A0AAV5EWN3</accession>
<gene>
    <name evidence="7" type="primary">gb14584</name>
    <name evidence="7" type="ORF">PR202_gb14584</name>
</gene>
<dbReference type="InterPro" id="IPR027417">
    <property type="entry name" value="P-loop_NTPase"/>
</dbReference>
<evidence type="ECO:0000259" key="5">
    <source>
        <dbReference type="Pfam" id="PF13086"/>
    </source>
</evidence>
<protein>
    <submittedName>
        <fullName evidence="7">Uncharacterized protein</fullName>
    </submittedName>
</protein>
<evidence type="ECO:0000256" key="1">
    <source>
        <dbReference type="ARBA" id="ARBA00022741"/>
    </source>
</evidence>
<proteinExistence type="predicted"/>
<evidence type="ECO:0000256" key="3">
    <source>
        <dbReference type="ARBA" id="ARBA00022806"/>
    </source>
</evidence>
<dbReference type="InterPro" id="IPR045055">
    <property type="entry name" value="DNA2/NAM7-like"/>
</dbReference>
<feature type="domain" description="DNA2/NAM7 helicase helicase" evidence="5">
    <location>
        <begin position="195"/>
        <end position="481"/>
    </location>
</feature>
<comment type="caution">
    <text evidence="7">The sequence shown here is derived from an EMBL/GenBank/DDBJ whole genome shotgun (WGS) entry which is preliminary data.</text>
</comment>
<keyword evidence="3" id="KW-0347">Helicase</keyword>
<dbReference type="GO" id="GO:0004386">
    <property type="term" value="F:helicase activity"/>
    <property type="evidence" value="ECO:0007669"/>
    <property type="project" value="UniProtKB-KW"/>
</dbReference>
<keyword evidence="8" id="KW-1185">Reference proteome</keyword>
<dbReference type="PANTHER" id="PTHR10887">
    <property type="entry name" value="DNA2/NAM7 HELICASE FAMILY"/>
    <property type="match status" value="1"/>
</dbReference>
<dbReference type="InterPro" id="IPR041679">
    <property type="entry name" value="DNA2/NAM7-like_C"/>
</dbReference>